<evidence type="ECO:0000313" key="2">
    <source>
        <dbReference type="EMBL" id="KAH0809695.1"/>
    </source>
</evidence>
<accession>A0A8J6H0V5</accession>
<dbReference type="Proteomes" id="UP000719412">
    <property type="component" value="Unassembled WGS sequence"/>
</dbReference>
<feature type="compositionally biased region" description="Basic and acidic residues" evidence="1">
    <location>
        <begin position="10"/>
        <end position="20"/>
    </location>
</feature>
<evidence type="ECO:0000256" key="1">
    <source>
        <dbReference type="SAM" id="MobiDB-lite"/>
    </source>
</evidence>
<reference evidence="2" key="1">
    <citation type="journal article" date="2020" name="J Insects Food Feed">
        <title>The yellow mealworm (Tenebrio molitor) genome: a resource for the emerging insects as food and feed industry.</title>
        <authorList>
            <person name="Eriksson T."/>
            <person name="Andere A."/>
            <person name="Kelstrup H."/>
            <person name="Emery V."/>
            <person name="Picard C."/>
        </authorList>
    </citation>
    <scope>NUCLEOTIDE SEQUENCE</scope>
    <source>
        <strain evidence="2">Stoneville</strain>
        <tissue evidence="2">Whole head</tissue>
    </source>
</reference>
<name>A0A8J6H0V5_TENMO</name>
<sequence>MKSPSLSYTPERRKDTREERSDIHSPKWLNKFMLFDVVILRDYDTTQVGFSIWKEGKSSRNFSTGSFVFMDVLIDSSRQGRDPRWELEKHVWEIQERRREIQGDAERPMGEKDDPGTIHGIWAKIREIRGRYMGDLGDNQEDQGEVHGYGRCKEDTERSMEIRMRYKEIRRRWREIWLERPMGDKEDPGERHGEIQKDPWEIKMTRGRFRGYGRKSRRSRGTYLICLHLTGIKYKFATSYSPGWIIDLDQK</sequence>
<keyword evidence="3" id="KW-1185">Reference proteome</keyword>
<organism evidence="2 3">
    <name type="scientific">Tenebrio molitor</name>
    <name type="common">Yellow mealworm beetle</name>
    <dbReference type="NCBI Taxonomy" id="7067"/>
    <lineage>
        <taxon>Eukaryota</taxon>
        <taxon>Metazoa</taxon>
        <taxon>Ecdysozoa</taxon>
        <taxon>Arthropoda</taxon>
        <taxon>Hexapoda</taxon>
        <taxon>Insecta</taxon>
        <taxon>Pterygota</taxon>
        <taxon>Neoptera</taxon>
        <taxon>Endopterygota</taxon>
        <taxon>Coleoptera</taxon>
        <taxon>Polyphaga</taxon>
        <taxon>Cucujiformia</taxon>
        <taxon>Tenebrionidae</taxon>
        <taxon>Tenebrio</taxon>
    </lineage>
</organism>
<evidence type="ECO:0000313" key="3">
    <source>
        <dbReference type="Proteomes" id="UP000719412"/>
    </source>
</evidence>
<dbReference type="AlphaFoldDB" id="A0A8J6H0V5"/>
<comment type="caution">
    <text evidence="2">The sequence shown here is derived from an EMBL/GenBank/DDBJ whole genome shotgun (WGS) entry which is preliminary data.</text>
</comment>
<proteinExistence type="predicted"/>
<dbReference type="EMBL" id="JABDTM020027976">
    <property type="protein sequence ID" value="KAH0809695.1"/>
    <property type="molecule type" value="Genomic_DNA"/>
</dbReference>
<reference evidence="2" key="2">
    <citation type="submission" date="2021-08" db="EMBL/GenBank/DDBJ databases">
        <authorList>
            <person name="Eriksson T."/>
        </authorList>
    </citation>
    <scope>NUCLEOTIDE SEQUENCE</scope>
    <source>
        <strain evidence="2">Stoneville</strain>
        <tissue evidence="2">Whole head</tissue>
    </source>
</reference>
<protein>
    <submittedName>
        <fullName evidence="2">Uncharacterized protein</fullName>
    </submittedName>
</protein>
<feature type="region of interest" description="Disordered" evidence="1">
    <location>
        <begin position="1"/>
        <end position="20"/>
    </location>
</feature>
<gene>
    <name evidence="2" type="ORF">GEV33_013096</name>
</gene>